<dbReference type="FunFam" id="3.40.50.720:FF:000115">
    <property type="entry name" value="3-oxoacyl-[acyl-carrier-protein] reductase FabG"/>
    <property type="match status" value="1"/>
</dbReference>
<dbReference type="GO" id="GO:0004316">
    <property type="term" value="F:3-oxoacyl-[acyl-carrier-protein] reductase (NADPH) activity"/>
    <property type="evidence" value="ECO:0007669"/>
    <property type="project" value="UniProtKB-UniRule"/>
</dbReference>
<dbReference type="AlphaFoldDB" id="A0A445N3C9"/>
<dbReference type="SUPFAM" id="SSF51735">
    <property type="entry name" value="NAD(P)-binding Rossmann-fold domains"/>
    <property type="match status" value="1"/>
</dbReference>
<evidence type="ECO:0000256" key="3">
    <source>
        <dbReference type="ARBA" id="ARBA00022857"/>
    </source>
</evidence>
<protein>
    <recommendedName>
        <fullName evidence="8">3-oxoacyl-[acyl-carrier-protein] reductase</fullName>
        <ecNumber evidence="8">1.1.1.100</ecNumber>
    </recommendedName>
</protein>
<evidence type="ECO:0000256" key="4">
    <source>
        <dbReference type="ARBA" id="ARBA00023002"/>
    </source>
</evidence>
<accession>A0A445N3C9</accession>
<keyword evidence="8" id="KW-0443">Lipid metabolism</keyword>
<feature type="active site" description="Proton acceptor" evidence="6">
    <location>
        <position position="157"/>
    </location>
</feature>
<evidence type="ECO:0000256" key="7">
    <source>
        <dbReference type="PIRSR" id="PIRSR611284-2"/>
    </source>
</evidence>
<gene>
    <name evidence="10" type="primary">fabG</name>
    <name evidence="10" type="ORF">PITCH_A850018</name>
</gene>
<comment type="similarity">
    <text evidence="2 8">Belongs to the short-chain dehydrogenases/reductases (SDR) family.</text>
</comment>
<dbReference type="PRINTS" id="PR00081">
    <property type="entry name" value="GDHRDH"/>
</dbReference>
<dbReference type="CDD" id="cd05333">
    <property type="entry name" value="BKR_SDR_c"/>
    <property type="match status" value="1"/>
</dbReference>
<dbReference type="PRINTS" id="PR00080">
    <property type="entry name" value="SDRFAMILY"/>
</dbReference>
<dbReference type="InterPro" id="IPR020904">
    <property type="entry name" value="Sc_DH/Rdtase_CS"/>
</dbReference>
<dbReference type="NCBIfam" id="TIGR01830">
    <property type="entry name" value="3oxo_ACP_reduc"/>
    <property type="match status" value="1"/>
</dbReference>
<dbReference type="PANTHER" id="PTHR42879">
    <property type="entry name" value="3-OXOACYL-(ACYL-CARRIER-PROTEIN) REDUCTASE"/>
    <property type="match status" value="1"/>
</dbReference>
<feature type="domain" description="Ketoreductase" evidence="9">
    <location>
        <begin position="7"/>
        <end position="188"/>
    </location>
</feature>
<dbReference type="PANTHER" id="PTHR42879:SF2">
    <property type="entry name" value="3-OXOACYL-[ACYL-CARRIER-PROTEIN] REDUCTASE FABG"/>
    <property type="match status" value="1"/>
</dbReference>
<comment type="function">
    <text evidence="1 8">Catalyzes the NADPH-dependent reduction of beta-ketoacyl-ACP substrates to beta-hydroxyacyl-ACP products, the first reductive step in the elongation cycle of fatty acid biosynthesis.</text>
</comment>
<dbReference type="GO" id="GO:0006633">
    <property type="term" value="P:fatty acid biosynthetic process"/>
    <property type="evidence" value="ECO:0007669"/>
    <property type="project" value="UniProtKB-UniPathway"/>
</dbReference>
<keyword evidence="8" id="KW-0276">Fatty acid metabolism</keyword>
<organism evidence="10">
    <name type="scientific">uncultured Desulfobacterium sp</name>
    <dbReference type="NCBI Taxonomy" id="201089"/>
    <lineage>
        <taxon>Bacteria</taxon>
        <taxon>Pseudomonadati</taxon>
        <taxon>Thermodesulfobacteriota</taxon>
        <taxon>Desulfobacteria</taxon>
        <taxon>Desulfobacterales</taxon>
        <taxon>Desulfobacteriaceae</taxon>
        <taxon>Desulfobacterium</taxon>
        <taxon>environmental samples</taxon>
    </lineage>
</organism>
<evidence type="ECO:0000256" key="6">
    <source>
        <dbReference type="PIRSR" id="PIRSR611284-1"/>
    </source>
</evidence>
<evidence type="ECO:0000256" key="8">
    <source>
        <dbReference type="RuleBase" id="RU366074"/>
    </source>
</evidence>
<sequence length="249" mass="26918">MNDSSSRVVVITGGSKGIGRTIALRFAHEKARIVILHYDVDESASESTLKMLSQRGIGAESHKVDVSSFAAVEGIFKDILSRFQRIDVLINNAGITKDTLLMRMTEADWDAVININLKSVFNCTQNVIRSMVKQRGGKIVNISSVVGQIGNAGQANYSASKAGIMGFTKTVAREVAARGINVNAVAPGFIDTDMTAVLPEKIKETFIQQIPLGRFGQPEDVAETVYWLCSDAASYITGQVIHVSGGMYM</sequence>
<feature type="binding site" evidence="7">
    <location>
        <position position="92"/>
    </location>
    <ligand>
        <name>NADP(+)</name>
        <dbReference type="ChEBI" id="CHEBI:58349"/>
    </ligand>
</feature>
<dbReference type="EC" id="1.1.1.100" evidence="8"/>
<evidence type="ECO:0000256" key="5">
    <source>
        <dbReference type="ARBA" id="ARBA00048508"/>
    </source>
</evidence>
<dbReference type="Pfam" id="PF13561">
    <property type="entry name" value="adh_short_C2"/>
    <property type="match status" value="1"/>
</dbReference>
<dbReference type="GO" id="GO:0051287">
    <property type="term" value="F:NAD binding"/>
    <property type="evidence" value="ECO:0007669"/>
    <property type="project" value="UniProtKB-UniRule"/>
</dbReference>
<evidence type="ECO:0000259" key="9">
    <source>
        <dbReference type="SMART" id="SM00822"/>
    </source>
</evidence>
<keyword evidence="8" id="KW-0444">Lipid biosynthesis</keyword>
<dbReference type="SMART" id="SM00822">
    <property type="entry name" value="PKS_KR"/>
    <property type="match status" value="1"/>
</dbReference>
<feature type="binding site" evidence="7">
    <location>
        <position position="190"/>
    </location>
    <ligand>
        <name>NADP(+)</name>
        <dbReference type="ChEBI" id="CHEBI:58349"/>
    </ligand>
</feature>
<dbReference type="EMBL" id="OJIN01000231">
    <property type="protein sequence ID" value="SPD76215.1"/>
    <property type="molecule type" value="Genomic_DNA"/>
</dbReference>
<evidence type="ECO:0000313" key="10">
    <source>
        <dbReference type="EMBL" id="SPD76215.1"/>
    </source>
</evidence>
<keyword evidence="4 8" id="KW-0560">Oxidoreductase</keyword>
<dbReference type="NCBIfam" id="NF005559">
    <property type="entry name" value="PRK07231.1"/>
    <property type="match status" value="1"/>
</dbReference>
<reference evidence="10" key="1">
    <citation type="submission" date="2018-01" db="EMBL/GenBank/DDBJ databases">
        <authorList>
            <person name="Regsiter A."/>
            <person name="William W."/>
        </authorList>
    </citation>
    <scope>NUCLEOTIDE SEQUENCE</scope>
    <source>
        <strain evidence="10">TRIP AH-1</strain>
    </source>
</reference>
<evidence type="ECO:0000256" key="1">
    <source>
        <dbReference type="ARBA" id="ARBA00002607"/>
    </source>
</evidence>
<dbReference type="NCBIfam" id="NF009466">
    <property type="entry name" value="PRK12826.1-2"/>
    <property type="match status" value="1"/>
</dbReference>
<dbReference type="InterPro" id="IPR002347">
    <property type="entry name" value="SDR_fam"/>
</dbReference>
<comment type="pathway">
    <text evidence="8">Lipid metabolism; fatty acid biosynthesis.</text>
</comment>
<name>A0A445N3C9_9BACT</name>
<feature type="binding site" evidence="7">
    <location>
        <begin position="157"/>
        <end position="161"/>
    </location>
    <ligand>
        <name>NADP(+)</name>
        <dbReference type="ChEBI" id="CHEBI:58349"/>
    </ligand>
</feature>
<dbReference type="NCBIfam" id="NF004198">
    <property type="entry name" value="PRK05653.1-3"/>
    <property type="match status" value="1"/>
</dbReference>
<dbReference type="InterPro" id="IPR057326">
    <property type="entry name" value="KR_dom"/>
</dbReference>
<dbReference type="InterPro" id="IPR050259">
    <property type="entry name" value="SDR"/>
</dbReference>
<keyword evidence="3 7" id="KW-0521">NADP</keyword>
<comment type="subunit">
    <text evidence="8">Homotetramer.</text>
</comment>
<dbReference type="InterPro" id="IPR036291">
    <property type="entry name" value="NAD(P)-bd_dom_sf"/>
</dbReference>
<evidence type="ECO:0000256" key="2">
    <source>
        <dbReference type="ARBA" id="ARBA00006484"/>
    </source>
</evidence>
<dbReference type="Gene3D" id="3.40.50.720">
    <property type="entry name" value="NAD(P)-binding Rossmann-like Domain"/>
    <property type="match status" value="1"/>
</dbReference>
<dbReference type="UniPathway" id="UPA00094"/>
<comment type="catalytic activity">
    <reaction evidence="5 8">
        <text>a (3R)-hydroxyacyl-[ACP] + NADP(+) = a 3-oxoacyl-[ACP] + NADPH + H(+)</text>
        <dbReference type="Rhea" id="RHEA:17397"/>
        <dbReference type="Rhea" id="RHEA-COMP:9916"/>
        <dbReference type="Rhea" id="RHEA-COMP:9945"/>
        <dbReference type="ChEBI" id="CHEBI:15378"/>
        <dbReference type="ChEBI" id="CHEBI:57783"/>
        <dbReference type="ChEBI" id="CHEBI:58349"/>
        <dbReference type="ChEBI" id="CHEBI:78776"/>
        <dbReference type="ChEBI" id="CHEBI:78827"/>
        <dbReference type="EC" id="1.1.1.100"/>
    </reaction>
</comment>
<dbReference type="PROSITE" id="PS00061">
    <property type="entry name" value="ADH_SHORT"/>
    <property type="match status" value="1"/>
</dbReference>
<dbReference type="InterPro" id="IPR011284">
    <property type="entry name" value="3oxo_ACP_reduc"/>
</dbReference>
<proteinExistence type="inferred from homology"/>
<keyword evidence="8" id="KW-0275">Fatty acid biosynthesis</keyword>